<organism evidence="3">
    <name type="scientific">uncultured Gemmatimonadota bacterium</name>
    <dbReference type="NCBI Taxonomy" id="203437"/>
    <lineage>
        <taxon>Bacteria</taxon>
        <taxon>Pseudomonadati</taxon>
        <taxon>Gemmatimonadota</taxon>
        <taxon>environmental samples</taxon>
    </lineage>
</organism>
<feature type="region of interest" description="Disordered" evidence="1">
    <location>
        <begin position="241"/>
        <end position="282"/>
    </location>
</feature>
<name>A0A6J4KUA1_9BACT</name>
<reference evidence="3" key="1">
    <citation type="submission" date="2020-02" db="EMBL/GenBank/DDBJ databases">
        <authorList>
            <person name="Meier V. D."/>
        </authorList>
    </citation>
    <scope>NUCLEOTIDE SEQUENCE</scope>
    <source>
        <strain evidence="3">AVDCRST_MAG68</strain>
    </source>
</reference>
<dbReference type="PROSITE" id="PS51257">
    <property type="entry name" value="PROKAR_LIPOPROTEIN"/>
    <property type="match status" value="1"/>
</dbReference>
<evidence type="ECO:0008006" key="4">
    <source>
        <dbReference type="Google" id="ProtNLM"/>
    </source>
</evidence>
<evidence type="ECO:0000256" key="2">
    <source>
        <dbReference type="SAM" id="SignalP"/>
    </source>
</evidence>
<feature type="chain" id="PRO_5027003315" description="DUF4412 domain-containing protein" evidence="2">
    <location>
        <begin position="22"/>
        <end position="394"/>
    </location>
</feature>
<evidence type="ECO:0000256" key="1">
    <source>
        <dbReference type="SAM" id="MobiDB-lite"/>
    </source>
</evidence>
<dbReference type="AlphaFoldDB" id="A0A6J4KUA1"/>
<accession>A0A6J4KUA1</accession>
<dbReference type="EMBL" id="CADCTW010000085">
    <property type="protein sequence ID" value="CAA9315538.1"/>
    <property type="molecule type" value="Genomic_DNA"/>
</dbReference>
<feature type="compositionally biased region" description="Basic and acidic residues" evidence="1">
    <location>
        <begin position="357"/>
        <end position="394"/>
    </location>
</feature>
<evidence type="ECO:0000313" key="3">
    <source>
        <dbReference type="EMBL" id="CAA9315538.1"/>
    </source>
</evidence>
<keyword evidence="2" id="KW-0732">Signal</keyword>
<feature type="signal peptide" evidence="2">
    <location>
        <begin position="1"/>
        <end position="21"/>
    </location>
</feature>
<gene>
    <name evidence="3" type="ORF">AVDCRST_MAG68-1639</name>
</gene>
<proteinExistence type="predicted"/>
<sequence>MRRSIATLVLPLAALSACATAGGEGTIPNLRPGFESGGVASREHALRVRLHEAGGDLRVSLNRQAHIAVFQVVPGEGVALVSPFASRELVRSGSTTVLTRFEANRFWRYDDAFRTRYASHGALGPQSIESYTSVPRHLLVIASDRPLQLGRFLGSRGTLRRALGTSRYSSVSSRRVMDDLLATVLAPQPEGSWDADVLTVWPRDYNLRLPHGNLYRVRCRNGATVWAPLELMDAACRDPERVAPPLQRPDTTGRDSSGVRAPGGRRPQPEPVNGADAPPIRAADGGVIQRLRPTPDAPGERPFLLSELRRDLENRRTQRSELGAMTPAGPRIEHMREMGRMQRPQSGGSGSAGHQAPRVERPSSGRTETPRAAEPPRERPAPERGERTRPATEP</sequence>
<feature type="region of interest" description="Disordered" evidence="1">
    <location>
        <begin position="337"/>
        <end position="394"/>
    </location>
</feature>
<protein>
    <recommendedName>
        <fullName evidence="4">DUF4412 domain-containing protein</fullName>
    </recommendedName>
</protein>